<reference evidence="8" key="1">
    <citation type="journal article" date="2019" name="Int. J. Syst. Evol. Microbiol.">
        <title>The Global Catalogue of Microorganisms (GCM) 10K type strain sequencing project: providing services to taxonomists for standard genome sequencing and annotation.</title>
        <authorList>
            <consortium name="The Broad Institute Genomics Platform"/>
            <consortium name="The Broad Institute Genome Sequencing Center for Infectious Disease"/>
            <person name="Wu L."/>
            <person name="Ma J."/>
        </authorList>
    </citation>
    <scope>NUCLEOTIDE SEQUENCE [LARGE SCALE GENOMIC DNA]</scope>
    <source>
        <strain evidence="8">JCM 16014</strain>
    </source>
</reference>
<keyword evidence="2" id="KW-1003">Cell membrane</keyword>
<proteinExistence type="predicted"/>
<gene>
    <name evidence="7" type="ORF">GCM10009839_09840</name>
</gene>
<dbReference type="InterPro" id="IPR036259">
    <property type="entry name" value="MFS_trans_sf"/>
</dbReference>
<dbReference type="PANTHER" id="PTHR23513">
    <property type="entry name" value="INTEGRAL MEMBRANE EFFLUX PROTEIN-RELATED"/>
    <property type="match status" value="1"/>
</dbReference>
<dbReference type="EMBL" id="BAAAQN010000004">
    <property type="protein sequence ID" value="GAA2016338.1"/>
    <property type="molecule type" value="Genomic_DNA"/>
</dbReference>
<evidence type="ECO:0000256" key="5">
    <source>
        <dbReference type="ARBA" id="ARBA00023136"/>
    </source>
</evidence>
<organism evidence="7 8">
    <name type="scientific">Catenulispora yoronensis</name>
    <dbReference type="NCBI Taxonomy" id="450799"/>
    <lineage>
        <taxon>Bacteria</taxon>
        <taxon>Bacillati</taxon>
        <taxon>Actinomycetota</taxon>
        <taxon>Actinomycetes</taxon>
        <taxon>Catenulisporales</taxon>
        <taxon>Catenulisporaceae</taxon>
        <taxon>Catenulispora</taxon>
    </lineage>
</organism>
<accession>A0ABP5F419</accession>
<feature type="transmembrane region" description="Helical" evidence="6">
    <location>
        <begin position="296"/>
        <end position="316"/>
    </location>
</feature>
<feature type="transmembrane region" description="Helical" evidence="6">
    <location>
        <begin position="77"/>
        <end position="95"/>
    </location>
</feature>
<dbReference type="Proteomes" id="UP001500751">
    <property type="component" value="Unassembled WGS sequence"/>
</dbReference>
<dbReference type="SUPFAM" id="SSF103473">
    <property type="entry name" value="MFS general substrate transporter"/>
    <property type="match status" value="1"/>
</dbReference>
<evidence type="ECO:0000313" key="7">
    <source>
        <dbReference type="EMBL" id="GAA2016338.1"/>
    </source>
</evidence>
<sequence length="404" mass="41572">MRTYRQLFAVPEYRALFFTSVAQVAGQTVSGLALGTLIFAATGSPLLSALSMFGPSLAQVVGATMLMSAADRLAPRAALAGLPLMFALATAAQAIPGLPVAGAFGILLVVGTLASVGGGVRYGLLNEVVAKDGYLLGRSVLNMSVGTMQICGYGLGGLLVTALTPRTTLLVGAGLFLAAAITARLGLSPRPPRARGRASVRQTWRNNAFLWSSVPRRYVFLALWVPNGLIVGCESLFVAYSPRHAGVLFASAAFGMLIGDVVAGRFLPARWRAVLGPPLRLLLAAPYLAFAFEPPLVVTAVIVATASIGYAASLLLQENLMALTPEELSGQALGLHSSGMLTMQGVGAVVAGVIAQWSSPAAAMTVMAVLSVGVTLVLAPGLRVGRVSALAPSRRTVALPPPSS</sequence>
<keyword evidence="8" id="KW-1185">Reference proteome</keyword>
<evidence type="ECO:0000256" key="4">
    <source>
        <dbReference type="ARBA" id="ARBA00022989"/>
    </source>
</evidence>
<evidence type="ECO:0000313" key="8">
    <source>
        <dbReference type="Proteomes" id="UP001500751"/>
    </source>
</evidence>
<name>A0ABP5F419_9ACTN</name>
<keyword evidence="3 6" id="KW-0812">Transmembrane</keyword>
<feature type="transmembrane region" description="Helical" evidence="6">
    <location>
        <begin position="101"/>
        <end position="120"/>
    </location>
</feature>
<protein>
    <submittedName>
        <fullName evidence="7">MFS transporter</fullName>
    </submittedName>
</protein>
<feature type="transmembrane region" description="Helical" evidence="6">
    <location>
        <begin position="140"/>
        <end position="163"/>
    </location>
</feature>
<dbReference type="RefSeq" id="WP_344664277.1">
    <property type="nucleotide sequence ID" value="NZ_BAAAQN010000004.1"/>
</dbReference>
<keyword evidence="4 6" id="KW-1133">Transmembrane helix</keyword>
<evidence type="ECO:0000256" key="3">
    <source>
        <dbReference type="ARBA" id="ARBA00022692"/>
    </source>
</evidence>
<comment type="caution">
    <text evidence="7">The sequence shown here is derived from an EMBL/GenBank/DDBJ whole genome shotgun (WGS) entry which is preliminary data.</text>
</comment>
<dbReference type="Gene3D" id="1.20.1250.20">
    <property type="entry name" value="MFS general substrate transporter like domains"/>
    <property type="match status" value="1"/>
</dbReference>
<dbReference type="CDD" id="cd06173">
    <property type="entry name" value="MFS_MefA_like"/>
    <property type="match status" value="1"/>
</dbReference>
<evidence type="ECO:0000256" key="2">
    <source>
        <dbReference type="ARBA" id="ARBA00022475"/>
    </source>
</evidence>
<evidence type="ECO:0000256" key="6">
    <source>
        <dbReference type="SAM" id="Phobius"/>
    </source>
</evidence>
<comment type="subcellular location">
    <subcellularLocation>
        <location evidence="1">Cell membrane</location>
        <topology evidence="1">Multi-pass membrane protein</topology>
    </subcellularLocation>
</comment>
<evidence type="ECO:0000256" key="1">
    <source>
        <dbReference type="ARBA" id="ARBA00004651"/>
    </source>
</evidence>
<keyword evidence="5 6" id="KW-0472">Membrane</keyword>
<feature type="transmembrane region" description="Helical" evidence="6">
    <location>
        <begin position="246"/>
        <end position="267"/>
    </location>
</feature>
<feature type="transmembrane region" description="Helical" evidence="6">
    <location>
        <begin position="337"/>
        <end position="355"/>
    </location>
</feature>
<feature type="transmembrane region" description="Helical" evidence="6">
    <location>
        <begin position="218"/>
        <end position="240"/>
    </location>
</feature>
<feature type="transmembrane region" description="Helical" evidence="6">
    <location>
        <begin position="169"/>
        <end position="187"/>
    </location>
</feature>
<dbReference type="PANTHER" id="PTHR23513:SF11">
    <property type="entry name" value="STAPHYLOFERRIN A TRANSPORTER"/>
    <property type="match status" value="1"/>
</dbReference>
<feature type="transmembrane region" description="Helical" evidence="6">
    <location>
        <begin position="361"/>
        <end position="385"/>
    </location>
</feature>